<dbReference type="Gene3D" id="3.90.1150.10">
    <property type="entry name" value="Aspartate Aminotransferase, domain 1"/>
    <property type="match status" value="1"/>
</dbReference>
<comment type="similarity">
    <text evidence="2 4">Belongs to the trans-sulfuration enzymes family.</text>
</comment>
<evidence type="ECO:0000256" key="1">
    <source>
        <dbReference type="ARBA" id="ARBA00001933"/>
    </source>
</evidence>
<gene>
    <name evidence="5" type="ORF">ACFPOF_24640</name>
</gene>
<protein>
    <submittedName>
        <fullName evidence="5">Trans-sulfuration enzyme family protein</fullName>
    </submittedName>
</protein>
<dbReference type="PROSITE" id="PS00868">
    <property type="entry name" value="CYS_MET_METAB_PP"/>
    <property type="match status" value="1"/>
</dbReference>
<dbReference type="PANTHER" id="PTHR11808">
    <property type="entry name" value="TRANS-SULFURATION ENZYME FAMILY MEMBER"/>
    <property type="match status" value="1"/>
</dbReference>
<keyword evidence="3 4" id="KW-0663">Pyridoxal phosphate</keyword>
<dbReference type="InterPro" id="IPR000277">
    <property type="entry name" value="Cys/Met-Metab_PyrdxlP-dep_enz"/>
</dbReference>
<dbReference type="PANTHER" id="PTHR11808:SF80">
    <property type="entry name" value="CYSTATHIONINE GAMMA-LYASE"/>
    <property type="match status" value="1"/>
</dbReference>
<dbReference type="RefSeq" id="WP_378137679.1">
    <property type="nucleotide sequence ID" value="NZ_JBHSMI010000052.1"/>
</dbReference>
<dbReference type="Gene3D" id="3.40.640.10">
    <property type="entry name" value="Type I PLP-dependent aspartate aminotransferase-like (Major domain)"/>
    <property type="match status" value="1"/>
</dbReference>
<evidence type="ECO:0000256" key="3">
    <source>
        <dbReference type="ARBA" id="ARBA00022898"/>
    </source>
</evidence>
<comment type="cofactor">
    <cofactor evidence="1 4">
        <name>pyridoxal 5'-phosphate</name>
        <dbReference type="ChEBI" id="CHEBI:597326"/>
    </cofactor>
</comment>
<evidence type="ECO:0000256" key="2">
    <source>
        <dbReference type="ARBA" id="ARBA00009077"/>
    </source>
</evidence>
<dbReference type="InterPro" id="IPR015422">
    <property type="entry name" value="PyrdxlP-dep_Trfase_small"/>
</dbReference>
<dbReference type="EMBL" id="JBHSMI010000052">
    <property type="protein sequence ID" value="MFC5405942.1"/>
    <property type="molecule type" value="Genomic_DNA"/>
</dbReference>
<dbReference type="PIRSF" id="PIRSF001434">
    <property type="entry name" value="CGS"/>
    <property type="match status" value="1"/>
</dbReference>
<evidence type="ECO:0000313" key="5">
    <source>
        <dbReference type="EMBL" id="MFC5405942.1"/>
    </source>
</evidence>
<keyword evidence="6" id="KW-1185">Reference proteome</keyword>
<reference evidence="6" key="1">
    <citation type="journal article" date="2019" name="Int. J. Syst. Evol. Microbiol.">
        <title>The Global Catalogue of Microorganisms (GCM) 10K type strain sequencing project: providing services to taxonomists for standard genome sequencing and annotation.</title>
        <authorList>
            <consortium name="The Broad Institute Genomics Platform"/>
            <consortium name="The Broad Institute Genome Sequencing Center for Infectious Disease"/>
            <person name="Wu L."/>
            <person name="Ma J."/>
        </authorList>
    </citation>
    <scope>NUCLEOTIDE SEQUENCE [LARGE SCALE GENOMIC DNA]</scope>
    <source>
        <strain evidence="6">CGMCC 1.18575</strain>
    </source>
</reference>
<evidence type="ECO:0000256" key="4">
    <source>
        <dbReference type="RuleBase" id="RU362118"/>
    </source>
</evidence>
<organism evidence="5 6">
    <name type="scientific">Cohnella soli</name>
    <dbReference type="NCBI Taxonomy" id="425005"/>
    <lineage>
        <taxon>Bacteria</taxon>
        <taxon>Bacillati</taxon>
        <taxon>Bacillota</taxon>
        <taxon>Bacilli</taxon>
        <taxon>Bacillales</taxon>
        <taxon>Paenibacillaceae</taxon>
        <taxon>Cohnella</taxon>
    </lineage>
</organism>
<dbReference type="Pfam" id="PF01053">
    <property type="entry name" value="Cys_Met_Meta_PP"/>
    <property type="match status" value="1"/>
</dbReference>
<dbReference type="InterPro" id="IPR015424">
    <property type="entry name" value="PyrdxlP-dep_Trfase"/>
</dbReference>
<dbReference type="InterPro" id="IPR015421">
    <property type="entry name" value="PyrdxlP-dep_Trfase_major"/>
</dbReference>
<comment type="caution">
    <text evidence="5">The sequence shown here is derived from an EMBL/GenBank/DDBJ whole genome shotgun (WGS) entry which is preliminary data.</text>
</comment>
<name>A0ABW0I1I0_9BACL</name>
<accession>A0ABW0I1I0</accession>
<dbReference type="CDD" id="cd00614">
    <property type="entry name" value="CGS_like"/>
    <property type="match status" value="1"/>
</dbReference>
<dbReference type="Proteomes" id="UP001596113">
    <property type="component" value="Unassembled WGS sequence"/>
</dbReference>
<dbReference type="SUPFAM" id="SSF53383">
    <property type="entry name" value="PLP-dependent transferases"/>
    <property type="match status" value="1"/>
</dbReference>
<sequence length="387" mass="42864">MENNRLTDAQTIVAHDPHDERHYGAVTQPIYQNSLFTFNSYDRFLEAMQDEIGTSIYTRGTNPTVKELEHRLAKLEGGEEARCFASGMAAISASILSAVGAGDHIVCVNEAYGPAVQFMGTYLTRFQIETTFVDGTDLGAIEAAIRENTKLIYLESPTSLFFSILDIPAIVGVAKRIGARTIIDNTWATPCYQRPLEMGVDLVVHSLTKYIGGHSDALGGAVIGRSEFMKPLIKGEFMLLGGIMTPANANLMMRGLRTLPLRMEKYQQQGLEVASWLEKHPRVTKMNHPGLPSHPHYELAAKLMSGTGSLFSFETTVPIETMRRWAERLRYFRIGVSWGGYESLVTVHPVPRSRPGPARTLVRLYIGLESVDDIILDLQEAFAGIEA</sequence>
<dbReference type="InterPro" id="IPR054542">
    <property type="entry name" value="Cys_met_metab_PP"/>
</dbReference>
<proteinExistence type="inferred from homology"/>
<evidence type="ECO:0000313" key="6">
    <source>
        <dbReference type="Proteomes" id="UP001596113"/>
    </source>
</evidence>